<sequence>MKEFDDIHKIFKFLNFRKVSSFRIPVNLLEDIPNNSSLERDPRVDGRVPLSSFPSRLS</sequence>
<dbReference type="Proteomes" id="UP001418222">
    <property type="component" value="Unassembled WGS sequence"/>
</dbReference>
<name>A0AAP0BCF6_9ASPA</name>
<gene>
    <name evidence="2" type="ORF">KSP39_PZI013177</name>
</gene>
<evidence type="ECO:0000313" key="3">
    <source>
        <dbReference type="Proteomes" id="UP001418222"/>
    </source>
</evidence>
<accession>A0AAP0BCF6</accession>
<keyword evidence="3" id="KW-1185">Reference proteome</keyword>
<reference evidence="2 3" key="1">
    <citation type="journal article" date="2022" name="Nat. Plants">
        <title>Genomes of leafy and leafless Platanthera orchids illuminate the evolution of mycoheterotrophy.</title>
        <authorList>
            <person name="Li M.H."/>
            <person name="Liu K.W."/>
            <person name="Li Z."/>
            <person name="Lu H.C."/>
            <person name="Ye Q.L."/>
            <person name="Zhang D."/>
            <person name="Wang J.Y."/>
            <person name="Li Y.F."/>
            <person name="Zhong Z.M."/>
            <person name="Liu X."/>
            <person name="Yu X."/>
            <person name="Liu D.K."/>
            <person name="Tu X.D."/>
            <person name="Liu B."/>
            <person name="Hao Y."/>
            <person name="Liao X.Y."/>
            <person name="Jiang Y.T."/>
            <person name="Sun W.H."/>
            <person name="Chen J."/>
            <person name="Chen Y.Q."/>
            <person name="Ai Y."/>
            <person name="Zhai J.W."/>
            <person name="Wu S.S."/>
            <person name="Zhou Z."/>
            <person name="Hsiao Y.Y."/>
            <person name="Wu W.L."/>
            <person name="Chen Y.Y."/>
            <person name="Lin Y.F."/>
            <person name="Hsu J.L."/>
            <person name="Li C.Y."/>
            <person name="Wang Z.W."/>
            <person name="Zhao X."/>
            <person name="Zhong W.Y."/>
            <person name="Ma X.K."/>
            <person name="Ma L."/>
            <person name="Huang J."/>
            <person name="Chen G.Z."/>
            <person name="Huang M.Z."/>
            <person name="Huang L."/>
            <person name="Peng D.H."/>
            <person name="Luo Y.B."/>
            <person name="Zou S.Q."/>
            <person name="Chen S.P."/>
            <person name="Lan S."/>
            <person name="Tsai W.C."/>
            <person name="Van de Peer Y."/>
            <person name="Liu Z.J."/>
        </authorList>
    </citation>
    <scope>NUCLEOTIDE SEQUENCE [LARGE SCALE GENOMIC DNA]</scope>
    <source>
        <strain evidence="2">Lor287</strain>
    </source>
</reference>
<organism evidence="2 3">
    <name type="scientific">Platanthera zijinensis</name>
    <dbReference type="NCBI Taxonomy" id="2320716"/>
    <lineage>
        <taxon>Eukaryota</taxon>
        <taxon>Viridiplantae</taxon>
        <taxon>Streptophyta</taxon>
        <taxon>Embryophyta</taxon>
        <taxon>Tracheophyta</taxon>
        <taxon>Spermatophyta</taxon>
        <taxon>Magnoliopsida</taxon>
        <taxon>Liliopsida</taxon>
        <taxon>Asparagales</taxon>
        <taxon>Orchidaceae</taxon>
        <taxon>Orchidoideae</taxon>
        <taxon>Orchideae</taxon>
        <taxon>Orchidinae</taxon>
        <taxon>Platanthera</taxon>
    </lineage>
</organism>
<protein>
    <submittedName>
        <fullName evidence="2">Uncharacterized protein</fullName>
    </submittedName>
</protein>
<evidence type="ECO:0000256" key="1">
    <source>
        <dbReference type="SAM" id="MobiDB-lite"/>
    </source>
</evidence>
<comment type="caution">
    <text evidence="2">The sequence shown here is derived from an EMBL/GenBank/DDBJ whole genome shotgun (WGS) entry which is preliminary data.</text>
</comment>
<feature type="region of interest" description="Disordered" evidence="1">
    <location>
        <begin position="33"/>
        <end position="58"/>
    </location>
</feature>
<evidence type="ECO:0000313" key="2">
    <source>
        <dbReference type="EMBL" id="KAK8935195.1"/>
    </source>
</evidence>
<dbReference type="AlphaFoldDB" id="A0AAP0BCF6"/>
<proteinExistence type="predicted"/>
<dbReference type="EMBL" id="JBBWWQ010000011">
    <property type="protein sequence ID" value="KAK8935195.1"/>
    <property type="molecule type" value="Genomic_DNA"/>
</dbReference>